<proteinExistence type="predicted"/>
<dbReference type="InterPro" id="IPR058240">
    <property type="entry name" value="rSAM_sf"/>
</dbReference>
<dbReference type="Gene3D" id="3.40.50.280">
    <property type="entry name" value="Cobalamin-binding domain"/>
    <property type="match status" value="1"/>
</dbReference>
<evidence type="ECO:0000256" key="6">
    <source>
        <dbReference type="ARBA" id="ARBA00023004"/>
    </source>
</evidence>
<dbReference type="AlphaFoldDB" id="A0A1G1VQT9"/>
<evidence type="ECO:0000256" key="2">
    <source>
        <dbReference type="ARBA" id="ARBA00022603"/>
    </source>
</evidence>
<evidence type="ECO:0000259" key="9">
    <source>
        <dbReference type="PROSITE" id="PS51918"/>
    </source>
</evidence>
<dbReference type="InterPro" id="IPR006638">
    <property type="entry name" value="Elp3/MiaA/NifB-like_rSAM"/>
</dbReference>
<evidence type="ECO:0000313" key="11">
    <source>
        <dbReference type="Proteomes" id="UP000179233"/>
    </source>
</evidence>
<evidence type="ECO:0000256" key="3">
    <source>
        <dbReference type="ARBA" id="ARBA00022679"/>
    </source>
</evidence>
<dbReference type="Proteomes" id="UP000179233">
    <property type="component" value="Unassembled WGS sequence"/>
</dbReference>
<dbReference type="SMART" id="SM00729">
    <property type="entry name" value="Elp3"/>
    <property type="match status" value="1"/>
</dbReference>
<dbReference type="SUPFAM" id="SSF102114">
    <property type="entry name" value="Radical SAM enzymes"/>
    <property type="match status" value="1"/>
</dbReference>
<evidence type="ECO:0000256" key="4">
    <source>
        <dbReference type="ARBA" id="ARBA00022691"/>
    </source>
</evidence>
<keyword evidence="3" id="KW-0808">Transferase</keyword>
<dbReference type="InterPro" id="IPR023404">
    <property type="entry name" value="rSAM_horseshoe"/>
</dbReference>
<keyword evidence="2" id="KW-0489">Methyltransferase</keyword>
<dbReference type="EMBL" id="MHCJ01000007">
    <property type="protein sequence ID" value="OGY17684.1"/>
    <property type="molecule type" value="Genomic_DNA"/>
</dbReference>
<feature type="domain" description="B12-binding" evidence="8">
    <location>
        <begin position="1"/>
        <end position="119"/>
    </location>
</feature>
<feature type="domain" description="Radical SAM core" evidence="9">
    <location>
        <begin position="170"/>
        <end position="390"/>
    </location>
</feature>
<keyword evidence="4" id="KW-0949">S-adenosyl-L-methionine</keyword>
<dbReference type="InterPro" id="IPR034466">
    <property type="entry name" value="Methyltransferase_Class_B"/>
</dbReference>
<dbReference type="SFLD" id="SFLDG01123">
    <property type="entry name" value="methyltransferase_(Class_B)"/>
    <property type="match status" value="1"/>
</dbReference>
<evidence type="ECO:0000256" key="1">
    <source>
        <dbReference type="ARBA" id="ARBA00001966"/>
    </source>
</evidence>
<dbReference type="InterPro" id="IPR007197">
    <property type="entry name" value="rSAM"/>
</dbReference>
<dbReference type="GO" id="GO:0003824">
    <property type="term" value="F:catalytic activity"/>
    <property type="evidence" value="ECO:0007669"/>
    <property type="project" value="InterPro"/>
</dbReference>
<keyword evidence="7" id="KW-0411">Iron-sulfur</keyword>
<dbReference type="CDD" id="cd01335">
    <property type="entry name" value="Radical_SAM"/>
    <property type="match status" value="1"/>
</dbReference>
<name>A0A1G1VQT9_9BACT</name>
<dbReference type="SFLD" id="SFLDS00029">
    <property type="entry name" value="Radical_SAM"/>
    <property type="match status" value="1"/>
</dbReference>
<dbReference type="InterPro" id="IPR051198">
    <property type="entry name" value="BchE-like"/>
</dbReference>
<evidence type="ECO:0000256" key="7">
    <source>
        <dbReference type="ARBA" id="ARBA00023014"/>
    </source>
</evidence>
<evidence type="ECO:0000259" key="8">
    <source>
        <dbReference type="PROSITE" id="PS51332"/>
    </source>
</evidence>
<dbReference type="PANTHER" id="PTHR43409">
    <property type="entry name" value="ANAEROBIC MAGNESIUM-PROTOPORPHYRIN IX MONOMETHYL ESTER CYCLASE-RELATED"/>
    <property type="match status" value="1"/>
</dbReference>
<keyword evidence="5" id="KW-0479">Metal-binding</keyword>
<dbReference type="SUPFAM" id="SSF52242">
    <property type="entry name" value="Cobalamin (vitamin B12)-binding domain"/>
    <property type="match status" value="1"/>
</dbReference>
<accession>A0A1G1VQT9</accession>
<dbReference type="Gene3D" id="3.80.30.20">
    <property type="entry name" value="tm_1862 like domain"/>
    <property type="match status" value="1"/>
</dbReference>
<comment type="caution">
    <text evidence="10">The sequence shown here is derived from an EMBL/GenBank/DDBJ whole genome shotgun (WGS) entry which is preliminary data.</text>
</comment>
<dbReference type="GO" id="GO:0005829">
    <property type="term" value="C:cytosol"/>
    <property type="evidence" value="ECO:0007669"/>
    <property type="project" value="TreeGrafter"/>
</dbReference>
<dbReference type="GO" id="GO:0051539">
    <property type="term" value="F:4 iron, 4 sulfur cluster binding"/>
    <property type="evidence" value="ECO:0007669"/>
    <property type="project" value="UniProtKB-KW"/>
</dbReference>
<dbReference type="InterPro" id="IPR036724">
    <property type="entry name" value="Cobalamin-bd_sf"/>
</dbReference>
<dbReference type="GO" id="GO:0031419">
    <property type="term" value="F:cobalamin binding"/>
    <property type="evidence" value="ECO:0007669"/>
    <property type="project" value="InterPro"/>
</dbReference>
<dbReference type="Pfam" id="PF02310">
    <property type="entry name" value="B12-binding"/>
    <property type="match status" value="1"/>
</dbReference>
<gene>
    <name evidence="10" type="ORF">A2786_05760</name>
</gene>
<dbReference type="SFLD" id="SFLDG01082">
    <property type="entry name" value="B12-binding_domain_containing"/>
    <property type="match status" value="1"/>
</dbReference>
<dbReference type="PANTHER" id="PTHR43409:SF7">
    <property type="entry name" value="BLL1977 PROTEIN"/>
    <property type="match status" value="1"/>
</dbReference>
<keyword evidence="6" id="KW-0408">Iron</keyword>
<organism evidence="10 11">
    <name type="scientific">Candidatus Chisholmbacteria bacterium RIFCSPHIGHO2_01_FULL_52_32</name>
    <dbReference type="NCBI Taxonomy" id="1797591"/>
    <lineage>
        <taxon>Bacteria</taxon>
        <taxon>Candidatus Chisholmiibacteriota</taxon>
    </lineage>
</organism>
<dbReference type="InterPro" id="IPR006158">
    <property type="entry name" value="Cobalamin-bd"/>
</dbReference>
<dbReference type="CDD" id="cd02068">
    <property type="entry name" value="radical_SAM_B12_BD"/>
    <property type="match status" value="1"/>
</dbReference>
<comment type="cofactor">
    <cofactor evidence="1">
        <name>[4Fe-4S] cluster</name>
        <dbReference type="ChEBI" id="CHEBI:49883"/>
    </cofactor>
</comment>
<sequence length="435" mass="49188">MGILYLAAYLREKERGVDISVVDGAIEGEQRVVQAISVFRPDLVGVSSLTPGRHQALRVARLVKHLTPSARVVLGGIHPTLMWSQMMEFYPEIDYIVRGEGEVAFSELVLGKKLSEIRGLVWRGPRNVVINNPNQPLIHPLDSLPFPAWDLIDPLKYPPRGEGIVNGIDLGTEVRFSLIFSRGCMAACTFCSSWKVWRGYRCRSGKNVAAEVEYLVHTYNAKHICFYDDTLTGNRREIINFCKEIVLKKLKLALFGTTRVDLVDPELLRWMKKAGFYIITYGIESGSPAMLLKINKRTDIEKSKRAVRLTKKAGIQAVALLMYGMPTETEGDRRLTKRMLAEIQPDGIGTLGEVWIFPGTELFEQAMHAGIIDERFWLGKRPHYTYRGGIGDDPINRKLQLLDTIKFTFTQLPPPARRFILQFKEMIGKGIVPSK</sequence>
<dbReference type="PROSITE" id="PS51332">
    <property type="entry name" value="B12_BINDING"/>
    <property type="match status" value="1"/>
</dbReference>
<evidence type="ECO:0000256" key="5">
    <source>
        <dbReference type="ARBA" id="ARBA00022723"/>
    </source>
</evidence>
<dbReference type="GO" id="GO:0046872">
    <property type="term" value="F:metal ion binding"/>
    <property type="evidence" value="ECO:0007669"/>
    <property type="project" value="UniProtKB-KW"/>
</dbReference>
<reference evidence="10 11" key="1">
    <citation type="journal article" date="2016" name="Nat. Commun.">
        <title>Thousands of microbial genomes shed light on interconnected biogeochemical processes in an aquifer system.</title>
        <authorList>
            <person name="Anantharaman K."/>
            <person name="Brown C.T."/>
            <person name="Hug L.A."/>
            <person name="Sharon I."/>
            <person name="Castelle C.J."/>
            <person name="Probst A.J."/>
            <person name="Thomas B.C."/>
            <person name="Singh A."/>
            <person name="Wilkins M.J."/>
            <person name="Karaoz U."/>
            <person name="Brodie E.L."/>
            <person name="Williams K.H."/>
            <person name="Hubbard S.S."/>
            <person name="Banfield J.F."/>
        </authorList>
    </citation>
    <scope>NUCLEOTIDE SEQUENCE [LARGE SCALE GENOMIC DNA]</scope>
</reference>
<protein>
    <submittedName>
        <fullName evidence="10">Uncharacterized protein</fullName>
    </submittedName>
</protein>
<dbReference type="Pfam" id="PF04055">
    <property type="entry name" value="Radical_SAM"/>
    <property type="match status" value="1"/>
</dbReference>
<evidence type="ECO:0000313" key="10">
    <source>
        <dbReference type="EMBL" id="OGY17684.1"/>
    </source>
</evidence>
<dbReference type="PROSITE" id="PS51918">
    <property type="entry name" value="RADICAL_SAM"/>
    <property type="match status" value="1"/>
</dbReference>